<protein>
    <submittedName>
        <fullName evidence="2">Uncharacterized protein</fullName>
    </submittedName>
</protein>
<feature type="non-terminal residue" evidence="2">
    <location>
        <position position="129"/>
    </location>
</feature>
<comment type="caution">
    <text evidence="2">The sequence shown here is derived from an EMBL/GenBank/DDBJ whole genome shotgun (WGS) entry which is preliminary data.</text>
</comment>
<feature type="region of interest" description="Disordered" evidence="1">
    <location>
        <begin position="1"/>
        <end position="129"/>
    </location>
</feature>
<keyword evidence="3" id="KW-1185">Reference proteome</keyword>
<gene>
    <name evidence="2" type="ORF">KC19_2G197300</name>
</gene>
<feature type="compositionally biased region" description="Basic and acidic residues" evidence="1">
    <location>
        <begin position="1"/>
        <end position="27"/>
    </location>
</feature>
<evidence type="ECO:0000256" key="1">
    <source>
        <dbReference type="SAM" id="MobiDB-lite"/>
    </source>
</evidence>
<organism evidence="2 3">
    <name type="scientific">Ceratodon purpureus</name>
    <name type="common">Fire moss</name>
    <name type="synonym">Dicranum purpureum</name>
    <dbReference type="NCBI Taxonomy" id="3225"/>
    <lineage>
        <taxon>Eukaryota</taxon>
        <taxon>Viridiplantae</taxon>
        <taxon>Streptophyta</taxon>
        <taxon>Embryophyta</taxon>
        <taxon>Bryophyta</taxon>
        <taxon>Bryophytina</taxon>
        <taxon>Bryopsida</taxon>
        <taxon>Dicranidae</taxon>
        <taxon>Pseudoditrichales</taxon>
        <taxon>Ditrichaceae</taxon>
        <taxon>Ceratodon</taxon>
    </lineage>
</organism>
<evidence type="ECO:0000313" key="2">
    <source>
        <dbReference type="EMBL" id="KAG0587864.1"/>
    </source>
</evidence>
<proteinExistence type="predicted"/>
<reference evidence="2" key="1">
    <citation type="submission" date="2020-06" db="EMBL/GenBank/DDBJ databases">
        <title>WGS assembly of Ceratodon purpureus strain R40.</title>
        <authorList>
            <person name="Carey S.B."/>
            <person name="Jenkins J."/>
            <person name="Shu S."/>
            <person name="Lovell J.T."/>
            <person name="Sreedasyam A."/>
            <person name="Maumus F."/>
            <person name="Tiley G.P."/>
            <person name="Fernandez-Pozo N."/>
            <person name="Barry K."/>
            <person name="Chen C."/>
            <person name="Wang M."/>
            <person name="Lipzen A."/>
            <person name="Daum C."/>
            <person name="Saski C.A."/>
            <person name="Payton A.C."/>
            <person name="Mcbreen J.C."/>
            <person name="Conrad R.E."/>
            <person name="Kollar L.M."/>
            <person name="Olsson S."/>
            <person name="Huttunen S."/>
            <person name="Landis J.B."/>
            <person name="Wickett N.J."/>
            <person name="Johnson M.G."/>
            <person name="Rensing S.A."/>
            <person name="Grimwood J."/>
            <person name="Schmutz J."/>
            <person name="Mcdaniel S.F."/>
        </authorList>
    </citation>
    <scope>NUCLEOTIDE SEQUENCE</scope>
    <source>
        <strain evidence="2">R40</strain>
    </source>
</reference>
<dbReference type="EMBL" id="CM026422">
    <property type="protein sequence ID" value="KAG0587864.1"/>
    <property type="molecule type" value="Genomic_DNA"/>
</dbReference>
<feature type="non-terminal residue" evidence="2">
    <location>
        <position position="1"/>
    </location>
</feature>
<evidence type="ECO:0000313" key="3">
    <source>
        <dbReference type="Proteomes" id="UP000822688"/>
    </source>
</evidence>
<dbReference type="AlphaFoldDB" id="A0A8T0IVX0"/>
<sequence length="129" mass="13887">LRERFFPDTGEVGHGERERSQPRKGDGECVAAIAKHPHTEQAEAGNSTISRAPTRPGEFGAPLGTAGRIAPGGGNWRPPATREPGRTLPAWFTRRGSSADSDQGKRTGAARSRSPSGLHTDLPRSKRRR</sequence>
<name>A0A8T0IVX0_CERPU</name>
<accession>A0A8T0IVX0</accession>
<dbReference type="Proteomes" id="UP000822688">
    <property type="component" value="Chromosome 2"/>
</dbReference>